<proteinExistence type="predicted"/>
<name>A0A2S7T9Q4_9FLAO</name>
<dbReference type="AlphaFoldDB" id="A0A2S7T9Q4"/>
<evidence type="ECO:0000256" key="1">
    <source>
        <dbReference type="SAM" id="MobiDB-lite"/>
    </source>
</evidence>
<accession>A0A2S7T9Q4</accession>
<sequence length="81" mass="9279">MFSHFVQKTPLGGSFTSKPSPSWRKALSFFISSRLNLRLDCFFALLKSGLWGKLYKQATTLLAQGAVFFIPKSQSELRFWE</sequence>
<organism evidence="2 3">
    <name type="scientific">Aureicoccus marinus</name>
    <dbReference type="NCBI Taxonomy" id="754435"/>
    <lineage>
        <taxon>Bacteria</taxon>
        <taxon>Pseudomonadati</taxon>
        <taxon>Bacteroidota</taxon>
        <taxon>Flavobacteriia</taxon>
        <taxon>Flavobacteriales</taxon>
        <taxon>Flavobacteriaceae</taxon>
        <taxon>Aureicoccus</taxon>
    </lineage>
</organism>
<gene>
    <name evidence="2" type="ORF">BST99_13920</name>
</gene>
<comment type="caution">
    <text evidence="2">The sequence shown here is derived from an EMBL/GenBank/DDBJ whole genome shotgun (WGS) entry which is preliminary data.</text>
</comment>
<keyword evidence="3" id="KW-1185">Reference proteome</keyword>
<protein>
    <submittedName>
        <fullName evidence="2">Uncharacterized protein</fullName>
    </submittedName>
</protein>
<evidence type="ECO:0000313" key="2">
    <source>
        <dbReference type="EMBL" id="PQJ16670.1"/>
    </source>
</evidence>
<feature type="region of interest" description="Disordered" evidence="1">
    <location>
        <begin position="1"/>
        <end position="21"/>
    </location>
</feature>
<dbReference type="EMBL" id="MQVX01000001">
    <property type="protein sequence ID" value="PQJ16670.1"/>
    <property type="molecule type" value="Genomic_DNA"/>
</dbReference>
<evidence type="ECO:0000313" key="3">
    <source>
        <dbReference type="Proteomes" id="UP000239366"/>
    </source>
</evidence>
<dbReference type="Proteomes" id="UP000239366">
    <property type="component" value="Unassembled WGS sequence"/>
</dbReference>
<reference evidence="3" key="1">
    <citation type="submission" date="2016-11" db="EMBL/GenBank/DDBJ databases">
        <title>Trade-off between light-utilization and light-protection in marine flavobacteria.</title>
        <authorList>
            <person name="Kumagai Y."/>
            <person name="Yoshizawa S."/>
            <person name="Kogure K."/>
        </authorList>
    </citation>
    <scope>NUCLEOTIDE SEQUENCE [LARGE SCALE GENOMIC DNA]</scope>
    <source>
        <strain evidence="3">SG-18</strain>
    </source>
</reference>